<keyword evidence="9" id="KW-0732">Signal</keyword>
<sequence>MASHGHGSTPAPTMREMAFIFVLLTLLFFMFRQPSGSEDSLLPNSTPPLPPLKLNNRPSKSVHYMPHKAESIITRDGLVRETTIIKHVPGWTILDSLYMHNGTYYVVTSNPPIDPPQTKYDPAQSSFLNLPPPKAILSKGYDVYGARGGMGNEPMRVPDEQDLRYVSTAEFRNLFGIDLTAKEEVEEWRVHTVPGLTFILNDSPQFITHYYHFCAELWFGVWRTYASLGGGHKLPPPTRVLFPNLDSAHWRDYANMNQLFMRSLLPSTQMLFSHDWYDWVSLSIVHQPTSESRSHGGNMKGKPILFPRVLIADRSAAMPAYNYQRFQRTAAVPFGLLIPHGEERGDWWSPVRDAIRAFAGLDDDSATGLLKNHETQSQLESQVTDPQFALIQQLPVPPHDRLTVQDLIKPTIEEKFTRWTAPLPSAPSVGSEDYEALTTKFLVPLKHYTNPSARTDALSLLAASLTRQRTTRPVVTYLSRQDWNRRKLKTEDHERLVAELRKLEVELGIEVIVVSAENLSRWEQIRLVGRSTILIGVHGNGLTAELWMNLGFRSTVIEIFYPGGWAHDYEYTARAMGAGGGLKHYGIWNDQVLTSPGFPPPSYPPGFQGNEIPVDGRTVVNLVRDRITAADELDDG</sequence>
<feature type="region of interest" description="Disordered" evidence="8">
    <location>
        <begin position="39"/>
        <end position="58"/>
    </location>
</feature>
<keyword evidence="6" id="KW-0472">Membrane</keyword>
<keyword evidence="3" id="KW-0808">Transferase</keyword>
<dbReference type="GO" id="GO:0005783">
    <property type="term" value="C:endoplasmic reticulum"/>
    <property type="evidence" value="ECO:0007669"/>
    <property type="project" value="TreeGrafter"/>
</dbReference>
<feature type="signal peptide" evidence="9">
    <location>
        <begin position="1"/>
        <end position="37"/>
    </location>
</feature>
<dbReference type="GO" id="GO:0016020">
    <property type="term" value="C:membrane"/>
    <property type="evidence" value="ECO:0007669"/>
    <property type="project" value="UniProtKB-SubCell"/>
</dbReference>
<keyword evidence="5" id="KW-1133">Transmembrane helix</keyword>
<evidence type="ECO:0000313" key="11">
    <source>
        <dbReference type="EMBL" id="KAJ3746409.1"/>
    </source>
</evidence>
<evidence type="ECO:0000259" key="10">
    <source>
        <dbReference type="Pfam" id="PF04577"/>
    </source>
</evidence>
<dbReference type="EMBL" id="JANVFU010000004">
    <property type="protein sequence ID" value="KAJ3746409.1"/>
    <property type="molecule type" value="Genomic_DNA"/>
</dbReference>
<keyword evidence="4" id="KW-0812">Transmembrane</keyword>
<feature type="chain" id="PRO_5040735638" description="Glycosyltransferase 61 catalytic domain-containing protein" evidence="9">
    <location>
        <begin position="38"/>
        <end position="636"/>
    </location>
</feature>
<dbReference type="Pfam" id="PF04577">
    <property type="entry name" value="Glyco_transf_61"/>
    <property type="match status" value="1"/>
</dbReference>
<comment type="subcellular location">
    <subcellularLocation>
        <location evidence="1">Membrane</location>
        <topology evidence="1">Single-pass membrane protein</topology>
    </subcellularLocation>
</comment>
<dbReference type="GO" id="GO:0097363">
    <property type="term" value="F:protein O-acetylglucosaminyltransferase activity"/>
    <property type="evidence" value="ECO:0007669"/>
    <property type="project" value="TreeGrafter"/>
</dbReference>
<comment type="caution">
    <text evidence="11">The sequence shown here is derived from an EMBL/GenBank/DDBJ whole genome shotgun (WGS) entry which is preliminary data.</text>
</comment>
<evidence type="ECO:0000256" key="8">
    <source>
        <dbReference type="SAM" id="MobiDB-lite"/>
    </source>
</evidence>
<dbReference type="InterPro" id="IPR007657">
    <property type="entry name" value="Glycosyltransferase_61"/>
</dbReference>
<protein>
    <recommendedName>
        <fullName evidence="10">Glycosyltransferase 61 catalytic domain-containing protein</fullName>
    </recommendedName>
</protein>
<reference evidence="11 12" key="1">
    <citation type="journal article" date="2023" name="Proc. Natl. Acad. Sci. U.S.A.">
        <title>A global phylogenomic analysis of the shiitake genus Lentinula.</title>
        <authorList>
            <person name="Sierra-Patev S."/>
            <person name="Min B."/>
            <person name="Naranjo-Ortiz M."/>
            <person name="Looney B."/>
            <person name="Konkel Z."/>
            <person name="Slot J.C."/>
            <person name="Sakamoto Y."/>
            <person name="Steenwyk J.L."/>
            <person name="Rokas A."/>
            <person name="Carro J."/>
            <person name="Camarero S."/>
            <person name="Ferreira P."/>
            <person name="Molpeceres G."/>
            <person name="Ruiz-Duenas F.J."/>
            <person name="Serrano A."/>
            <person name="Henrissat B."/>
            <person name="Drula E."/>
            <person name="Hughes K.W."/>
            <person name="Mata J.L."/>
            <person name="Ishikawa N.K."/>
            <person name="Vargas-Isla R."/>
            <person name="Ushijima S."/>
            <person name="Smith C.A."/>
            <person name="Donoghue J."/>
            <person name="Ahrendt S."/>
            <person name="Andreopoulos W."/>
            <person name="He G."/>
            <person name="LaButti K."/>
            <person name="Lipzen A."/>
            <person name="Ng V."/>
            <person name="Riley R."/>
            <person name="Sandor L."/>
            <person name="Barry K."/>
            <person name="Martinez A.T."/>
            <person name="Xiao Y."/>
            <person name="Gibbons J.G."/>
            <person name="Terashima K."/>
            <person name="Grigoriev I.V."/>
            <person name="Hibbett D."/>
        </authorList>
    </citation>
    <scope>NUCLEOTIDE SEQUENCE [LARGE SCALE GENOMIC DNA]</scope>
    <source>
        <strain evidence="11 12">TFB7810</strain>
    </source>
</reference>
<evidence type="ECO:0000256" key="6">
    <source>
        <dbReference type="ARBA" id="ARBA00023136"/>
    </source>
</evidence>
<proteinExistence type="predicted"/>
<feature type="domain" description="Glycosyltransferase 61 catalytic" evidence="10">
    <location>
        <begin position="451"/>
        <end position="550"/>
    </location>
</feature>
<dbReference type="AlphaFoldDB" id="A0A9W8TZN1"/>
<dbReference type="GO" id="GO:0035269">
    <property type="term" value="P:protein O-linked glycosylation via mannose"/>
    <property type="evidence" value="ECO:0007669"/>
    <property type="project" value="TreeGrafter"/>
</dbReference>
<gene>
    <name evidence="11" type="ORF">DFH05DRAFT_1485120</name>
</gene>
<evidence type="ECO:0000256" key="4">
    <source>
        <dbReference type="ARBA" id="ARBA00022692"/>
    </source>
</evidence>
<accession>A0A9W8TZN1</accession>
<dbReference type="PANTHER" id="PTHR20961">
    <property type="entry name" value="GLYCOSYLTRANSFERASE"/>
    <property type="match status" value="1"/>
</dbReference>
<dbReference type="InterPro" id="IPR049625">
    <property type="entry name" value="Glyco_transf_61_cat"/>
</dbReference>
<evidence type="ECO:0000256" key="5">
    <source>
        <dbReference type="ARBA" id="ARBA00022989"/>
    </source>
</evidence>
<organism evidence="11 12">
    <name type="scientific">Lentinula detonsa</name>
    <dbReference type="NCBI Taxonomy" id="2804962"/>
    <lineage>
        <taxon>Eukaryota</taxon>
        <taxon>Fungi</taxon>
        <taxon>Dikarya</taxon>
        <taxon>Basidiomycota</taxon>
        <taxon>Agaricomycotina</taxon>
        <taxon>Agaricomycetes</taxon>
        <taxon>Agaricomycetidae</taxon>
        <taxon>Agaricales</taxon>
        <taxon>Marasmiineae</taxon>
        <taxon>Omphalotaceae</taxon>
        <taxon>Lentinula</taxon>
    </lineage>
</organism>
<evidence type="ECO:0000256" key="1">
    <source>
        <dbReference type="ARBA" id="ARBA00004167"/>
    </source>
</evidence>
<dbReference type="Proteomes" id="UP001142393">
    <property type="component" value="Unassembled WGS sequence"/>
</dbReference>
<dbReference type="PANTHER" id="PTHR20961:SF38">
    <property type="entry name" value="PROTEIN O-LINKED-MANNOSE BETA-1,4-N-ACETYLGLUCOSAMINYLTRANSFERASE 2"/>
    <property type="match status" value="1"/>
</dbReference>
<evidence type="ECO:0000256" key="7">
    <source>
        <dbReference type="ARBA" id="ARBA00023180"/>
    </source>
</evidence>
<keyword evidence="2" id="KW-0328">Glycosyltransferase</keyword>
<evidence type="ECO:0000256" key="2">
    <source>
        <dbReference type="ARBA" id="ARBA00022676"/>
    </source>
</evidence>
<name>A0A9W8TZN1_9AGAR</name>
<keyword evidence="12" id="KW-1185">Reference proteome</keyword>
<evidence type="ECO:0000256" key="3">
    <source>
        <dbReference type="ARBA" id="ARBA00022679"/>
    </source>
</evidence>
<evidence type="ECO:0000256" key="9">
    <source>
        <dbReference type="SAM" id="SignalP"/>
    </source>
</evidence>
<keyword evidence="7" id="KW-0325">Glycoprotein</keyword>
<evidence type="ECO:0000313" key="12">
    <source>
        <dbReference type="Proteomes" id="UP001142393"/>
    </source>
</evidence>